<proteinExistence type="predicted"/>
<organism evidence="2 3">
    <name type="scientific">Romanomermis culicivorax</name>
    <name type="common">Nematode worm</name>
    <dbReference type="NCBI Taxonomy" id="13658"/>
    <lineage>
        <taxon>Eukaryota</taxon>
        <taxon>Metazoa</taxon>
        <taxon>Ecdysozoa</taxon>
        <taxon>Nematoda</taxon>
        <taxon>Enoplea</taxon>
        <taxon>Dorylaimia</taxon>
        <taxon>Mermithida</taxon>
        <taxon>Mermithoidea</taxon>
        <taxon>Mermithidae</taxon>
        <taxon>Romanomermis</taxon>
    </lineage>
</organism>
<feature type="transmembrane region" description="Helical" evidence="1">
    <location>
        <begin position="12"/>
        <end position="30"/>
    </location>
</feature>
<dbReference type="Proteomes" id="UP000887565">
    <property type="component" value="Unplaced"/>
</dbReference>
<dbReference type="WBParaSite" id="nRc.2.0.1.t44531-RA">
    <property type="protein sequence ID" value="nRc.2.0.1.t44531-RA"/>
    <property type="gene ID" value="nRc.2.0.1.g44531"/>
</dbReference>
<name>A0A915L226_ROMCU</name>
<keyword evidence="2" id="KW-1185">Reference proteome</keyword>
<keyword evidence="1" id="KW-0472">Membrane</keyword>
<evidence type="ECO:0000256" key="1">
    <source>
        <dbReference type="SAM" id="Phobius"/>
    </source>
</evidence>
<reference evidence="3" key="1">
    <citation type="submission" date="2022-11" db="UniProtKB">
        <authorList>
            <consortium name="WormBaseParasite"/>
        </authorList>
    </citation>
    <scope>IDENTIFICATION</scope>
</reference>
<dbReference type="AlphaFoldDB" id="A0A915L226"/>
<protein>
    <submittedName>
        <fullName evidence="3">Uncharacterized protein</fullName>
    </submittedName>
</protein>
<sequence>MVAELQQTDATVSIISFATVLFYAAIRFCAVNGMILTSSADTLSNTCQIFTAEVYGGKKTSILLKVFNFVLLTYKILQGNLRFSRVLKDGIQYDEQFSGESRTT</sequence>
<keyword evidence="1" id="KW-1133">Transmembrane helix</keyword>
<accession>A0A915L226</accession>
<keyword evidence="1" id="KW-0812">Transmembrane</keyword>
<evidence type="ECO:0000313" key="2">
    <source>
        <dbReference type="Proteomes" id="UP000887565"/>
    </source>
</evidence>
<evidence type="ECO:0000313" key="3">
    <source>
        <dbReference type="WBParaSite" id="nRc.2.0.1.t44531-RA"/>
    </source>
</evidence>